<dbReference type="Proteomes" id="UP000272305">
    <property type="component" value="Genome"/>
</dbReference>
<feature type="transmembrane region" description="Helical" evidence="1">
    <location>
        <begin position="577"/>
        <end position="601"/>
    </location>
</feature>
<proteinExistence type="predicted"/>
<dbReference type="Pfam" id="PF24664">
    <property type="entry name" value="Monjiviricetes_fusion"/>
    <property type="match status" value="1"/>
</dbReference>
<gene>
    <name evidence="2" type="primary">G</name>
</gene>
<dbReference type="KEGG" id="vg:40526474"/>
<evidence type="ECO:0000256" key="1">
    <source>
        <dbReference type="SAM" id="Phobius"/>
    </source>
</evidence>
<keyword evidence="3" id="KW-1185">Reference proteome</keyword>
<organism evidence="2 3">
    <name type="scientific">Wuchang Cockroach Virus 3</name>
    <dbReference type="NCBI Taxonomy" id="1608099"/>
    <lineage>
        <taxon>Viruses</taxon>
        <taxon>Riboviria</taxon>
        <taxon>Orthornavirae</taxon>
        <taxon>Negarnaviricota</taxon>
        <taxon>Haploviricotina</taxon>
        <taxon>Monjiviricetes</taxon>
        <taxon>Jingchuvirales</taxon>
        <taxon>Chuviridae</taxon>
        <taxon>Scarabeuvirus</taxon>
        <taxon>Scarabeuvirus blattae</taxon>
    </lineage>
</organism>
<dbReference type="RefSeq" id="YP_009666257.1">
    <property type="nucleotide sequence ID" value="NC_043473.1"/>
</dbReference>
<dbReference type="EMBL" id="KM817605">
    <property type="protein sequence ID" value="AJG39068.1"/>
    <property type="molecule type" value="Viral_cRNA"/>
</dbReference>
<evidence type="ECO:0000313" key="3">
    <source>
        <dbReference type="Proteomes" id="UP000272305"/>
    </source>
</evidence>
<keyword evidence="1" id="KW-1133">Transmembrane helix</keyword>
<evidence type="ECO:0000313" key="2">
    <source>
        <dbReference type="EMBL" id="AJG39068.1"/>
    </source>
</evidence>
<name>A0A0B5KX96_9VIRU</name>
<protein>
    <submittedName>
        <fullName evidence="2">Glycoprotein</fullName>
    </submittedName>
</protein>
<accession>A0A0B5KX96</accession>
<keyword evidence="1" id="KW-0472">Membrane</keyword>
<keyword evidence="1" id="KW-0812">Transmembrane</keyword>
<dbReference type="GeneID" id="40526474"/>
<feature type="transmembrane region" description="Helical" evidence="1">
    <location>
        <begin position="541"/>
        <end position="565"/>
    </location>
</feature>
<reference evidence="2 3" key="1">
    <citation type="journal article" date="2015" name="Elife">
        <title>Unprecedented genomic diversity of RNA viruses in arthropods reveals the ancestry of negative-sense RNA viruses.</title>
        <authorList>
            <person name="Li C.X."/>
            <person name="Shi M."/>
            <person name="Tian J.H."/>
            <person name="Lin X.D."/>
            <person name="Kang Y.J."/>
            <person name="Chen L.J."/>
            <person name="Qin X.C."/>
            <person name="Xu J."/>
            <person name="Holmes E.C."/>
            <person name="Zhang Y.Z."/>
        </authorList>
    </citation>
    <scope>NUCLEOTIDE SEQUENCE [LARGE SCALE GENOMIC DNA]</scope>
    <source>
        <strain evidence="2 3">WCZL-1</strain>
    </source>
</reference>
<sequence>MSLFFVLLGVIQLWPAVDGLVAYDCSHPNLNISTISTKHVEPCIPYNRPIQNTTVVIQLIQLEESFAVPVHYCNIEITRIVTHCGMHSHASMVSGGLATYMLEMPVGDCRKAYTTQQVRLPGGKTLSDLQIGKEETRSIVFAGRVNENSDCQGTDFSDRYGSWSGVIVQGYVKYYLDKKIAQASADLDKVHLPTGISCRYTPGHCVDYEKGYAEWDTVRQESCSPHLHTVLYQGPATKIIESMLDGSQKTTYLVQTPNRLFALRIIGDYTQCPAKVHSTEHPRLVIQQQTEYPFLFPMTIPSPASLDMMTYVNTKFVYLDRTIGKSMQELYSEVEFRRCVVERKSLLNLLSMATAQPNEFAYALMEGPGYTAIAYGEVVHLIQCVPINVEIRKTQKCYKELPISHQNQSAFMTPRNRLLQTHGTEIACDVLLNSQFQLNSVWYGFTPSMHAAISPRVLSPYTNLTWEYISPSKLASAGIYTDDDLKTIQQQVLYAGEREAIENIVVRGVSGSSVDLQGINGIHIIPDEALHDAANKYWTKLWGWFSGFGNISAGVIGVIMVFRLIKFLLDSIVHGKALYEIYGLSIYLVGAIWDSVTTYLIHRRYSKASYKSETDHQDNSDLDKVVTINGNEEAKDILKSTAQSKEMTEAAKETPSTLYPILRPQPVPAVRGYNA</sequence>